<dbReference type="EMBL" id="JWLW01000023">
    <property type="protein sequence ID" value="KHT50652.1"/>
    <property type="molecule type" value="Genomic_DNA"/>
</dbReference>
<evidence type="ECO:0000256" key="1">
    <source>
        <dbReference type="SAM" id="Phobius"/>
    </source>
</evidence>
<gene>
    <name evidence="2" type="ORF">RJ41_12740</name>
</gene>
<keyword evidence="3" id="KW-1185">Reference proteome</keyword>
<evidence type="ECO:0000313" key="2">
    <source>
        <dbReference type="EMBL" id="KHT50652.1"/>
    </source>
</evidence>
<accession>A0A0B3YC22</accession>
<feature type="transmembrane region" description="Helical" evidence="1">
    <location>
        <begin position="12"/>
        <end position="31"/>
    </location>
</feature>
<proteinExistence type="predicted"/>
<keyword evidence="1" id="KW-0812">Transmembrane</keyword>
<dbReference type="Proteomes" id="UP000031197">
    <property type="component" value="Unassembled WGS sequence"/>
</dbReference>
<keyword evidence="1" id="KW-1133">Transmembrane helix</keyword>
<comment type="caution">
    <text evidence="2">The sequence shown here is derived from an EMBL/GenBank/DDBJ whole genome shotgun (WGS) entry which is preliminary data.</text>
</comment>
<evidence type="ECO:0000313" key="3">
    <source>
        <dbReference type="Proteomes" id="UP000031197"/>
    </source>
</evidence>
<name>A0A0B3YC22_9ALTE</name>
<dbReference type="AlphaFoldDB" id="A0A0B3YC22"/>
<keyword evidence="1" id="KW-0472">Membrane</keyword>
<organism evidence="2 3">
    <name type="scientific">Alteromonas marina</name>
    <dbReference type="NCBI Taxonomy" id="203795"/>
    <lineage>
        <taxon>Bacteria</taxon>
        <taxon>Pseudomonadati</taxon>
        <taxon>Pseudomonadota</taxon>
        <taxon>Gammaproteobacteria</taxon>
        <taxon>Alteromonadales</taxon>
        <taxon>Alteromonadaceae</taxon>
        <taxon>Alteromonas/Salinimonas group</taxon>
        <taxon>Alteromonas</taxon>
    </lineage>
</organism>
<reference evidence="2 3" key="1">
    <citation type="submission" date="2014-12" db="EMBL/GenBank/DDBJ databases">
        <title>Genome sequencing of Alteromonas marina AD001.</title>
        <authorList>
            <person name="Adrian T.G.S."/>
            <person name="Chan K.G."/>
        </authorList>
    </citation>
    <scope>NUCLEOTIDE SEQUENCE [LARGE SCALE GENOMIC DNA]</scope>
    <source>
        <strain evidence="2 3">AD001</strain>
    </source>
</reference>
<dbReference type="OrthoDB" id="6332833at2"/>
<sequence length="76" mass="8907">MLKQDIHKSWQLFKIGLSIFVVGVLLLFTLSELHITLHYLSLLILFVGFAIAMLGYWGIFIQRFSFIKNKKPPHKF</sequence>
<feature type="transmembrane region" description="Helical" evidence="1">
    <location>
        <begin position="37"/>
        <end position="61"/>
    </location>
</feature>
<protein>
    <submittedName>
        <fullName evidence="2">Uncharacterized protein</fullName>
    </submittedName>
</protein>